<dbReference type="Pfam" id="PF20356">
    <property type="entry name" value="DUF6651"/>
    <property type="match status" value="1"/>
</dbReference>
<feature type="domain" description="DUF6651" evidence="2">
    <location>
        <begin position="132"/>
        <end position="234"/>
    </location>
</feature>
<name>A0A2U8WLP0_9HYPH</name>
<protein>
    <recommendedName>
        <fullName evidence="2">DUF6651 domain-containing protein</fullName>
    </recommendedName>
</protein>
<keyword evidence="4" id="KW-1185">Reference proteome</keyword>
<reference evidence="3 4" key="1">
    <citation type="submission" date="2018-05" db="EMBL/GenBank/DDBJ databases">
        <title>Complete Genome Sequence of Methylobacterium sp. 17Sr1-28.</title>
        <authorList>
            <person name="Srinivasan S."/>
        </authorList>
    </citation>
    <scope>NUCLEOTIDE SEQUENCE [LARGE SCALE GENOMIC DNA]</scope>
    <source>
        <strain evidence="3 4">17Sr1-28</strain>
    </source>
</reference>
<dbReference type="AlphaFoldDB" id="A0A2U8WLP0"/>
<dbReference type="KEGG" id="mtea:DK419_13255"/>
<feature type="compositionally biased region" description="Polar residues" evidence="1">
    <location>
        <begin position="219"/>
        <end position="231"/>
    </location>
</feature>
<organism evidence="3 4">
    <name type="scientific">Methylobacterium terrae</name>
    <dbReference type="NCBI Taxonomy" id="2202827"/>
    <lineage>
        <taxon>Bacteria</taxon>
        <taxon>Pseudomonadati</taxon>
        <taxon>Pseudomonadota</taxon>
        <taxon>Alphaproteobacteria</taxon>
        <taxon>Hyphomicrobiales</taxon>
        <taxon>Methylobacteriaceae</taxon>
        <taxon>Methylobacterium</taxon>
    </lineage>
</organism>
<dbReference type="OrthoDB" id="5465243at2"/>
<evidence type="ECO:0000313" key="4">
    <source>
        <dbReference type="Proteomes" id="UP000245444"/>
    </source>
</evidence>
<accession>A0A2U8WLP0</accession>
<evidence type="ECO:0000313" key="3">
    <source>
        <dbReference type="EMBL" id="AWN47164.1"/>
    </source>
</evidence>
<evidence type="ECO:0000256" key="1">
    <source>
        <dbReference type="SAM" id="MobiDB-lite"/>
    </source>
</evidence>
<sequence length="266" mass="28249">MKLKTTEINGATYAVVQDGKPVYEQDGKDVPFDAVHTVGTITRLNGEAKGHREAREAAEGRLKAFEGIQDPAKALEAIQTVSNLNAGQLKTAEQVDEIRREAKRAAEQQVADAARASGEKIQHLTKELDGLTQTYHGEKIGGAFGRSKFVQEKVAAPMDLLMSHFGRHFKVEDGKVIGVNAAGGTIHSVARPGEVADFDEALSILVDGYAHKDMILKGTNHSGSGARSPQGQPGGGKTMTQAAFQALSPMAQAQLMTGANPPVLVD</sequence>
<dbReference type="EMBL" id="CP029553">
    <property type="protein sequence ID" value="AWN47164.1"/>
    <property type="molecule type" value="Genomic_DNA"/>
</dbReference>
<gene>
    <name evidence="3" type="ORF">DK419_13255</name>
</gene>
<proteinExistence type="predicted"/>
<evidence type="ECO:0000259" key="2">
    <source>
        <dbReference type="Pfam" id="PF20356"/>
    </source>
</evidence>
<feature type="region of interest" description="Disordered" evidence="1">
    <location>
        <begin position="218"/>
        <end position="238"/>
    </location>
</feature>
<dbReference type="Proteomes" id="UP000245444">
    <property type="component" value="Chromosome"/>
</dbReference>
<dbReference type="RefSeq" id="WP_109959495.1">
    <property type="nucleotide sequence ID" value="NZ_CP029553.1"/>
</dbReference>
<dbReference type="InterPro" id="IPR046593">
    <property type="entry name" value="DUF6651"/>
</dbReference>